<evidence type="ECO:0000256" key="2">
    <source>
        <dbReference type="ARBA" id="ARBA00022771"/>
    </source>
</evidence>
<dbReference type="PROSITE" id="PS51266">
    <property type="entry name" value="ZF_CHY"/>
    <property type="match status" value="1"/>
</dbReference>
<dbReference type="InterPro" id="IPR037274">
    <property type="entry name" value="Znf_CHY_sf"/>
</dbReference>
<keyword evidence="1" id="KW-0479">Metal-binding</keyword>
<evidence type="ECO:0000256" key="3">
    <source>
        <dbReference type="ARBA" id="ARBA00022833"/>
    </source>
</evidence>
<proteinExistence type="predicted"/>
<evidence type="ECO:0000256" key="1">
    <source>
        <dbReference type="ARBA" id="ARBA00022723"/>
    </source>
</evidence>
<dbReference type="Pfam" id="PF05495">
    <property type="entry name" value="zf-CHY"/>
    <property type="match status" value="1"/>
</dbReference>
<protein>
    <submittedName>
        <fullName evidence="6">Uncharacterized protein, contains Zn-finger domain of CHY type</fullName>
    </submittedName>
</protein>
<dbReference type="InterPro" id="IPR008913">
    <property type="entry name" value="Znf_CHY"/>
</dbReference>
<dbReference type="GO" id="GO:0045041">
    <property type="term" value="P:protein import into mitochondrial intermembrane space"/>
    <property type="evidence" value="ECO:0007669"/>
    <property type="project" value="TreeGrafter"/>
</dbReference>
<dbReference type="EMBL" id="FOZK01000001">
    <property type="protein sequence ID" value="SFR90015.1"/>
    <property type="molecule type" value="Genomic_DNA"/>
</dbReference>
<dbReference type="AlphaFoldDB" id="A0A1I6KFJ0"/>
<keyword evidence="7" id="KW-1185">Reference proteome</keyword>
<organism evidence="6 7">
    <name type="scientific">Halomicrobium zhouii</name>
    <dbReference type="NCBI Taxonomy" id="767519"/>
    <lineage>
        <taxon>Archaea</taxon>
        <taxon>Methanobacteriati</taxon>
        <taxon>Methanobacteriota</taxon>
        <taxon>Stenosarchaea group</taxon>
        <taxon>Halobacteria</taxon>
        <taxon>Halobacteriales</taxon>
        <taxon>Haloarculaceae</taxon>
        <taxon>Halomicrobium</taxon>
    </lineage>
</organism>
<dbReference type="OrthoDB" id="189683at2157"/>
<dbReference type="RefSeq" id="WP_089813965.1">
    <property type="nucleotide sequence ID" value="NZ_FOZK01000001.1"/>
</dbReference>
<accession>A0A1I6KFJ0</accession>
<dbReference type="Proteomes" id="UP000199062">
    <property type="component" value="Unassembled WGS sequence"/>
</dbReference>
<keyword evidence="2" id="KW-0863">Zinc-finger</keyword>
<gene>
    <name evidence="6" type="ORF">SAMN05216559_0728</name>
</gene>
<dbReference type="STRING" id="767519.SAMN05216559_0728"/>
<feature type="region of interest" description="Disordered" evidence="4">
    <location>
        <begin position="1"/>
        <end position="23"/>
    </location>
</feature>
<evidence type="ECO:0000313" key="6">
    <source>
        <dbReference type="EMBL" id="SFR90015.1"/>
    </source>
</evidence>
<dbReference type="PANTHER" id="PTHR28082:SF1">
    <property type="entry name" value="HELPER OF TIM PROTEIN 13"/>
    <property type="match status" value="1"/>
</dbReference>
<evidence type="ECO:0000313" key="7">
    <source>
        <dbReference type="Proteomes" id="UP000199062"/>
    </source>
</evidence>
<dbReference type="PANTHER" id="PTHR28082">
    <property type="entry name" value="ZINC FINGER PROTEIN"/>
    <property type="match status" value="1"/>
</dbReference>
<evidence type="ECO:0000259" key="5">
    <source>
        <dbReference type="PROSITE" id="PS51266"/>
    </source>
</evidence>
<name>A0A1I6KFJ0_9EURY</name>
<feature type="compositionally biased region" description="Basic and acidic residues" evidence="4">
    <location>
        <begin position="1"/>
        <end position="10"/>
    </location>
</feature>
<dbReference type="SUPFAM" id="SSF161219">
    <property type="entry name" value="CHY zinc finger-like"/>
    <property type="match status" value="1"/>
</dbReference>
<sequence length="131" mass="14569">MTDHTTENGVRRRTTAPPDADDRFSVPLRGVAVDPATRCDHYDSDRDVVAIRFACCDCYYPCFRCHEAVTDHEPGRISPDRFDRPAVLCGSCGATLSVDAYLDCDDSCPECGAAFNPGCRRHRDRYFAVGE</sequence>
<dbReference type="GO" id="GO:0008270">
    <property type="term" value="F:zinc ion binding"/>
    <property type="evidence" value="ECO:0007669"/>
    <property type="project" value="UniProtKB-KW"/>
</dbReference>
<keyword evidence="3" id="KW-0862">Zinc</keyword>
<reference evidence="6 7" key="1">
    <citation type="submission" date="2016-10" db="EMBL/GenBank/DDBJ databases">
        <authorList>
            <person name="de Groot N.N."/>
        </authorList>
    </citation>
    <scope>NUCLEOTIDE SEQUENCE [LARGE SCALE GENOMIC DNA]</scope>
    <source>
        <strain evidence="6 7">CGMCC 1.10457</strain>
    </source>
</reference>
<evidence type="ECO:0000256" key="4">
    <source>
        <dbReference type="SAM" id="MobiDB-lite"/>
    </source>
</evidence>
<feature type="domain" description="CHY-type" evidence="5">
    <location>
        <begin position="32"/>
        <end position="113"/>
    </location>
</feature>
<dbReference type="InterPro" id="IPR052604">
    <property type="entry name" value="Mito_Tim_assembly_helper"/>
</dbReference>